<feature type="region of interest" description="Disordered" evidence="2">
    <location>
        <begin position="482"/>
        <end position="529"/>
    </location>
</feature>
<comment type="caution">
    <text evidence="3">The sequence shown here is derived from an EMBL/GenBank/DDBJ whole genome shotgun (WGS) entry which is preliminary data.</text>
</comment>
<accession>A0AAD7KG18</accession>
<dbReference type="AlphaFoldDB" id="A0AAD7KG18"/>
<evidence type="ECO:0000313" key="3">
    <source>
        <dbReference type="EMBL" id="KAJ7784898.1"/>
    </source>
</evidence>
<protein>
    <submittedName>
        <fullName evidence="3">Uncharacterized protein</fullName>
    </submittedName>
</protein>
<reference evidence="3" key="1">
    <citation type="submission" date="2023-03" db="EMBL/GenBank/DDBJ databases">
        <title>Massive genome expansion in bonnet fungi (Mycena s.s.) driven by repeated elements and novel gene families across ecological guilds.</title>
        <authorList>
            <consortium name="Lawrence Berkeley National Laboratory"/>
            <person name="Harder C.B."/>
            <person name="Miyauchi S."/>
            <person name="Viragh M."/>
            <person name="Kuo A."/>
            <person name="Thoen E."/>
            <person name="Andreopoulos B."/>
            <person name="Lu D."/>
            <person name="Skrede I."/>
            <person name="Drula E."/>
            <person name="Henrissat B."/>
            <person name="Morin E."/>
            <person name="Kohler A."/>
            <person name="Barry K."/>
            <person name="LaButti K."/>
            <person name="Morin E."/>
            <person name="Salamov A."/>
            <person name="Lipzen A."/>
            <person name="Mereny Z."/>
            <person name="Hegedus B."/>
            <person name="Baldrian P."/>
            <person name="Stursova M."/>
            <person name="Weitz H."/>
            <person name="Taylor A."/>
            <person name="Grigoriev I.V."/>
            <person name="Nagy L.G."/>
            <person name="Martin F."/>
            <person name="Kauserud H."/>
        </authorList>
    </citation>
    <scope>NUCLEOTIDE SEQUENCE</scope>
    <source>
        <strain evidence="3">CBHHK188m</strain>
    </source>
</reference>
<feature type="compositionally biased region" description="Basic residues" evidence="2">
    <location>
        <begin position="359"/>
        <end position="368"/>
    </location>
</feature>
<feature type="region of interest" description="Disordered" evidence="2">
    <location>
        <begin position="18"/>
        <end position="42"/>
    </location>
</feature>
<gene>
    <name evidence="3" type="ORF">DFH07DRAFT_947970</name>
</gene>
<evidence type="ECO:0000313" key="4">
    <source>
        <dbReference type="Proteomes" id="UP001215280"/>
    </source>
</evidence>
<organism evidence="3 4">
    <name type="scientific">Mycena maculata</name>
    <dbReference type="NCBI Taxonomy" id="230809"/>
    <lineage>
        <taxon>Eukaryota</taxon>
        <taxon>Fungi</taxon>
        <taxon>Dikarya</taxon>
        <taxon>Basidiomycota</taxon>
        <taxon>Agaricomycotina</taxon>
        <taxon>Agaricomycetes</taxon>
        <taxon>Agaricomycetidae</taxon>
        <taxon>Agaricales</taxon>
        <taxon>Marasmiineae</taxon>
        <taxon>Mycenaceae</taxon>
        <taxon>Mycena</taxon>
    </lineage>
</organism>
<name>A0AAD7KG18_9AGAR</name>
<dbReference type="Proteomes" id="UP001215280">
    <property type="component" value="Unassembled WGS sequence"/>
</dbReference>
<feature type="compositionally biased region" description="Low complexity" evidence="2">
    <location>
        <begin position="440"/>
        <end position="450"/>
    </location>
</feature>
<feature type="compositionally biased region" description="Basic residues" evidence="2">
    <location>
        <begin position="456"/>
        <end position="465"/>
    </location>
</feature>
<keyword evidence="1" id="KW-0175">Coiled coil</keyword>
<feature type="compositionally biased region" description="Acidic residues" evidence="2">
    <location>
        <begin position="519"/>
        <end position="529"/>
    </location>
</feature>
<evidence type="ECO:0000256" key="1">
    <source>
        <dbReference type="SAM" id="Coils"/>
    </source>
</evidence>
<keyword evidence="4" id="KW-1185">Reference proteome</keyword>
<proteinExistence type="predicted"/>
<feature type="compositionally biased region" description="Acidic residues" evidence="2">
    <location>
        <begin position="373"/>
        <end position="389"/>
    </location>
</feature>
<evidence type="ECO:0000256" key="2">
    <source>
        <dbReference type="SAM" id="MobiDB-lite"/>
    </source>
</evidence>
<feature type="coiled-coil region" evidence="1">
    <location>
        <begin position="328"/>
        <end position="355"/>
    </location>
</feature>
<dbReference type="EMBL" id="JARJLG010000001">
    <property type="protein sequence ID" value="KAJ7784898.1"/>
    <property type="molecule type" value="Genomic_DNA"/>
</dbReference>
<sequence>MPTAYTTIAIESHPQIRHTEPKKQPPLMAEKRKENAEKHAEKRDGIDEALAAWWESTVALADDLSTRYKQKPKYFLEMMFQGGARMVHSQGKPNPYNAFRAEKAAECRERGEAKDAPTLHHDYFDEYKNLTDAEKDALVERFKDTRAREVRIRRDTPRAKIQDVANIARNMKLLMVGLGTRVGVEGFFCIVRNSTDFHMQPQWFFTSRELEQYMPIATRRKWVTAEVGTKVEAFCVAGSDVVNLLRMSKQKADFLKAGVREGITEKLIAITGDPNAQMAYVWYEEDVVQKYGVVLVGWTFPEIVNPSELSSSVKPLQELHAAVKNDACKFVRLSAQQLRARKEKWEEDVAAGRIEAKHRATRKDKGIKRQLANDDEDEDEQDDEQDGEEAPPPTTRPSKRRRITAKLPQQPVVEEPESGPESPRAPIEKPVARKPRSPAKPKSAQKTAPPTTAPPKAKRVFKKRAPCHDDVTRAAAAKMRVDSAARRAAKEAAAATSLPESHPRPKPRANFTSKAIITSEDERDNDPNA</sequence>
<feature type="region of interest" description="Disordered" evidence="2">
    <location>
        <begin position="357"/>
        <end position="469"/>
    </location>
</feature>